<organism evidence="3 4">
    <name type="scientific">Virgibacillus chiguensis</name>
    <dbReference type="NCBI Taxonomy" id="411959"/>
    <lineage>
        <taxon>Bacteria</taxon>
        <taxon>Bacillati</taxon>
        <taxon>Bacillota</taxon>
        <taxon>Bacilli</taxon>
        <taxon>Bacillales</taxon>
        <taxon>Bacillaceae</taxon>
        <taxon>Virgibacillus</taxon>
    </lineage>
</organism>
<dbReference type="SFLD" id="SFLDS00003">
    <property type="entry name" value="Haloacid_Dehalogenase"/>
    <property type="match status" value="1"/>
</dbReference>
<dbReference type="OrthoDB" id="9792518at2"/>
<dbReference type="AlphaFoldDB" id="A0A1M5TS53"/>
<dbReference type="InterPro" id="IPR023198">
    <property type="entry name" value="PGP-like_dom2"/>
</dbReference>
<proteinExistence type="predicted"/>
<dbReference type="InterPro" id="IPR050155">
    <property type="entry name" value="HAD-like_hydrolase_sf"/>
</dbReference>
<dbReference type="FunFam" id="3.40.50.1000:FF:000022">
    <property type="entry name" value="Phosphoglycolate phosphatase"/>
    <property type="match status" value="1"/>
</dbReference>
<dbReference type="GO" id="GO:0006281">
    <property type="term" value="P:DNA repair"/>
    <property type="evidence" value="ECO:0007669"/>
    <property type="project" value="TreeGrafter"/>
</dbReference>
<dbReference type="PANTHER" id="PTHR43434:SF26">
    <property type="entry name" value="PYROPHOSPHATASE PPAX"/>
    <property type="match status" value="1"/>
</dbReference>
<gene>
    <name evidence="3" type="ORF">SAMN05421807_108117</name>
</gene>
<dbReference type="Gene3D" id="3.40.50.1000">
    <property type="entry name" value="HAD superfamily/HAD-like"/>
    <property type="match status" value="1"/>
</dbReference>
<reference evidence="4" key="1">
    <citation type="submission" date="2016-11" db="EMBL/GenBank/DDBJ databases">
        <authorList>
            <person name="Varghese N."/>
            <person name="Submissions S."/>
        </authorList>
    </citation>
    <scope>NUCLEOTIDE SEQUENCE [LARGE SCALE GENOMIC DNA]</scope>
    <source>
        <strain evidence="4">CGMCC 1.6496</strain>
    </source>
</reference>
<evidence type="ECO:0000313" key="4">
    <source>
        <dbReference type="Proteomes" id="UP000184079"/>
    </source>
</evidence>
<dbReference type="InterPro" id="IPR006439">
    <property type="entry name" value="HAD-SF_hydro_IA"/>
</dbReference>
<dbReference type="GO" id="GO:0005829">
    <property type="term" value="C:cytosol"/>
    <property type="evidence" value="ECO:0007669"/>
    <property type="project" value="TreeGrafter"/>
</dbReference>
<name>A0A1M5TS53_9BACI</name>
<keyword evidence="4" id="KW-1185">Reference proteome</keyword>
<dbReference type="Gene3D" id="1.10.150.240">
    <property type="entry name" value="Putative phosphatase, domain 2"/>
    <property type="match status" value="1"/>
</dbReference>
<dbReference type="Pfam" id="PF13419">
    <property type="entry name" value="HAD_2"/>
    <property type="match status" value="1"/>
</dbReference>
<accession>A0A1M5TS53</accession>
<dbReference type="InterPro" id="IPR041492">
    <property type="entry name" value="HAD_2"/>
</dbReference>
<evidence type="ECO:0000256" key="2">
    <source>
        <dbReference type="ARBA" id="ARBA00022842"/>
    </source>
</evidence>
<dbReference type="SFLD" id="SFLDG01135">
    <property type="entry name" value="C1.5.6:_HAD__Beta-PGM__Phospha"/>
    <property type="match status" value="1"/>
</dbReference>
<dbReference type="SUPFAM" id="SSF56784">
    <property type="entry name" value="HAD-like"/>
    <property type="match status" value="1"/>
</dbReference>
<sequence length="214" mass="24721">MNYKNIIFDFDGTLADSKQCSVLATQNAFKALRLHIPSADTIEHYMGIPIETSFKKMADRELLKDEYKLLLQTFREQYKQLESDLLTVFKNIPEVLHKMVLEEKLLFVLSSKKTDVLKRNLQSLNIDTYFHDIIGSDKVSHYKPHPDGILNIVEQYHLKKEETVMVGDAIYDLQMAKVAAISSCGVTWGSHKREQLTEEKPDHLIDEVMQLVYS</sequence>
<keyword evidence="1" id="KW-0378">Hydrolase</keyword>
<protein>
    <submittedName>
        <fullName evidence="3">Haloacid dehalogenase superfamily, subfamily IA, variant 1 with third motif having Dx(3-4)D or Dx(3-4)E</fullName>
    </submittedName>
</protein>
<dbReference type="EMBL" id="FQXD01000008">
    <property type="protein sequence ID" value="SHH53511.1"/>
    <property type="molecule type" value="Genomic_DNA"/>
</dbReference>
<evidence type="ECO:0000256" key="1">
    <source>
        <dbReference type="ARBA" id="ARBA00022801"/>
    </source>
</evidence>
<dbReference type="PANTHER" id="PTHR43434">
    <property type="entry name" value="PHOSPHOGLYCOLATE PHOSPHATASE"/>
    <property type="match status" value="1"/>
</dbReference>
<dbReference type="InterPro" id="IPR023214">
    <property type="entry name" value="HAD_sf"/>
</dbReference>
<dbReference type="NCBIfam" id="TIGR01549">
    <property type="entry name" value="HAD-SF-IA-v1"/>
    <property type="match status" value="1"/>
</dbReference>
<dbReference type="GO" id="GO:0008967">
    <property type="term" value="F:phosphoglycolate phosphatase activity"/>
    <property type="evidence" value="ECO:0007669"/>
    <property type="project" value="TreeGrafter"/>
</dbReference>
<dbReference type="Proteomes" id="UP000184079">
    <property type="component" value="Unassembled WGS sequence"/>
</dbReference>
<dbReference type="InterPro" id="IPR036412">
    <property type="entry name" value="HAD-like_sf"/>
</dbReference>
<dbReference type="RefSeq" id="WP_073008795.1">
    <property type="nucleotide sequence ID" value="NZ_FQXD01000008.1"/>
</dbReference>
<dbReference type="SFLD" id="SFLDG01129">
    <property type="entry name" value="C1.5:_HAD__Beta-PGM__Phosphata"/>
    <property type="match status" value="1"/>
</dbReference>
<evidence type="ECO:0000313" key="3">
    <source>
        <dbReference type="EMBL" id="SHH53511.1"/>
    </source>
</evidence>
<keyword evidence="2" id="KW-0460">Magnesium</keyword>